<evidence type="ECO:0000256" key="1">
    <source>
        <dbReference type="SAM" id="MobiDB-lite"/>
    </source>
</evidence>
<keyword evidence="3" id="KW-1185">Reference proteome</keyword>
<evidence type="ECO:0000313" key="3">
    <source>
        <dbReference type="Proteomes" id="UP001642464"/>
    </source>
</evidence>
<accession>A0ABP0J6S6</accession>
<dbReference type="Proteomes" id="UP001642464">
    <property type="component" value="Unassembled WGS sequence"/>
</dbReference>
<reference evidence="2 3" key="1">
    <citation type="submission" date="2024-02" db="EMBL/GenBank/DDBJ databases">
        <authorList>
            <person name="Chen Y."/>
            <person name="Shah S."/>
            <person name="Dougan E. K."/>
            <person name="Thang M."/>
            <person name="Chan C."/>
        </authorList>
    </citation>
    <scope>NUCLEOTIDE SEQUENCE [LARGE SCALE GENOMIC DNA]</scope>
</reference>
<feature type="compositionally biased region" description="Low complexity" evidence="1">
    <location>
        <begin position="96"/>
        <end position="115"/>
    </location>
</feature>
<proteinExistence type="predicted"/>
<name>A0ABP0J6S6_9DINO</name>
<evidence type="ECO:0000313" key="2">
    <source>
        <dbReference type="EMBL" id="CAK9010077.1"/>
    </source>
</evidence>
<feature type="region of interest" description="Disordered" evidence="1">
    <location>
        <begin position="96"/>
        <end position="123"/>
    </location>
</feature>
<protein>
    <submittedName>
        <fullName evidence="2">Palmitoyltransferase</fullName>
    </submittedName>
</protein>
<comment type="caution">
    <text evidence="2">The sequence shown here is derived from an EMBL/GenBank/DDBJ whole genome shotgun (WGS) entry which is preliminary data.</text>
</comment>
<organism evidence="2 3">
    <name type="scientific">Durusdinium trenchii</name>
    <dbReference type="NCBI Taxonomy" id="1381693"/>
    <lineage>
        <taxon>Eukaryota</taxon>
        <taxon>Sar</taxon>
        <taxon>Alveolata</taxon>
        <taxon>Dinophyceae</taxon>
        <taxon>Suessiales</taxon>
        <taxon>Symbiodiniaceae</taxon>
        <taxon>Durusdinium</taxon>
    </lineage>
</organism>
<sequence>MRDKLENAADIPLRQVLLGDAPSQEQSAKEKMIEVAELWLDAHPWARRAADLHRKEVKERAAEKAPVKAPKTGRFTSFLANGEALPTGPEAGYIAERPVSSEASPEAAQSSSSRSKMSKKPPQIQESLRAKLMALVVARIETQFQVDMLKRCLESILAQSLPPRALWVCWYARDFSLQLVVRQLLDELVPRCIRRGTPLSQLQLEEPLGQWRHIEAVLKARQQMGGDVCEMWVAIAQASEIWHPRRCESLCQEASKASEEVPALLCAGGTFSEVEQVVTSTVEADNLIAEGVALAMPEEIEKFQSSSVLMRLPILCKFLATLPPTMLNHEFCDLAFCSYAWNDPKTQRCLANDADLSWSVFCSGAKDGASRLAAVLGAQTVSASTEEKQAAFVLRRSAGAWAVESINAADFVRFMMAANTAAEAIALAQLFAAVATDVDVDRWWRAVGETFLWNGEAQRDGVLWLQQHGPEFVQQARVRLGALQEPSEKLDTLLRSNKPFAFPESKPCNEPMVG</sequence>
<dbReference type="EMBL" id="CAXAMM010006169">
    <property type="protein sequence ID" value="CAK9010077.1"/>
    <property type="molecule type" value="Genomic_DNA"/>
</dbReference>
<gene>
    <name evidence="2" type="ORF">SCF082_LOCUS10517</name>
</gene>